<dbReference type="GeneID" id="95458693"/>
<gene>
    <name evidence="1" type="ORF">CP977_33665</name>
</gene>
<evidence type="ECO:0000313" key="1">
    <source>
        <dbReference type="EMBL" id="QEV36502.1"/>
    </source>
</evidence>
<proteinExistence type="predicted"/>
<reference evidence="1 2" key="1">
    <citation type="submission" date="2017-09" db="EMBL/GenBank/DDBJ databases">
        <authorList>
            <person name="Lee N."/>
            <person name="Cho B.-K."/>
        </authorList>
    </citation>
    <scope>NUCLEOTIDE SEQUENCE [LARGE SCALE GENOMIC DNA]</scope>
    <source>
        <strain evidence="1 2">ATCC 19740</strain>
    </source>
</reference>
<sequence>MTALASALATHRRARFVREELRLADADQTRLDAARTELHATRAATETPRVLVAVLVPALAPAVDAAA</sequence>
<organism evidence="1 2">
    <name type="scientific">Streptomyces cinereoruber</name>
    <dbReference type="NCBI Taxonomy" id="67260"/>
    <lineage>
        <taxon>Bacteria</taxon>
        <taxon>Bacillati</taxon>
        <taxon>Actinomycetota</taxon>
        <taxon>Actinomycetes</taxon>
        <taxon>Kitasatosporales</taxon>
        <taxon>Streptomycetaceae</taxon>
        <taxon>Streptomyces</taxon>
    </lineage>
</organism>
<evidence type="ECO:0000313" key="2">
    <source>
        <dbReference type="Proteomes" id="UP000326029"/>
    </source>
</evidence>
<dbReference type="RefSeq" id="WP_079131548.1">
    <property type="nucleotide sequence ID" value="NZ_BMSJ01000003.1"/>
</dbReference>
<name>A0ABX6BR86_9ACTN</name>
<protein>
    <submittedName>
        <fullName evidence="1">Uncharacterized protein</fullName>
    </submittedName>
</protein>
<dbReference type="EMBL" id="CP023693">
    <property type="protein sequence ID" value="QEV36502.1"/>
    <property type="molecule type" value="Genomic_DNA"/>
</dbReference>
<accession>A0ABX6BR86</accession>
<keyword evidence="2" id="KW-1185">Reference proteome</keyword>
<dbReference type="Proteomes" id="UP000326029">
    <property type="component" value="Chromosome"/>
</dbReference>